<feature type="region of interest" description="Disordered" evidence="11">
    <location>
        <begin position="35"/>
        <end position="54"/>
    </location>
</feature>
<proteinExistence type="inferred from homology"/>
<evidence type="ECO:0000256" key="2">
    <source>
        <dbReference type="ARBA" id="ARBA00008817"/>
    </source>
</evidence>
<evidence type="ECO:0000256" key="4">
    <source>
        <dbReference type="ARBA" id="ARBA00022792"/>
    </source>
</evidence>
<sequence>MVWKALARVAAAGAGAVFTALKRAISEELNATRQAAARQPSAESPNVSNARQRRNGIIETDLRMGISTQEAMQILGIKPPPNEEEVKRRYEHLFSANEKSKGGTLYLQAKIYRAKERLDVELMRIAKENAEKNGQKSETD</sequence>
<evidence type="ECO:0000256" key="1">
    <source>
        <dbReference type="ARBA" id="ARBA00004443"/>
    </source>
</evidence>
<evidence type="ECO:0000313" key="13">
    <source>
        <dbReference type="Proteomes" id="UP000580250"/>
    </source>
</evidence>
<accession>A0A6V7V9G8</accession>
<dbReference type="InterPro" id="IPR036869">
    <property type="entry name" value="J_dom_sf"/>
</dbReference>
<evidence type="ECO:0000256" key="11">
    <source>
        <dbReference type="SAM" id="MobiDB-lite"/>
    </source>
</evidence>
<evidence type="ECO:0000256" key="5">
    <source>
        <dbReference type="ARBA" id="ARBA00022927"/>
    </source>
</evidence>
<dbReference type="Pfam" id="PF03656">
    <property type="entry name" value="Pam16"/>
    <property type="match status" value="1"/>
</dbReference>
<evidence type="ECO:0000256" key="8">
    <source>
        <dbReference type="ARBA" id="ARBA00023136"/>
    </source>
</evidence>
<evidence type="ECO:0000256" key="9">
    <source>
        <dbReference type="ARBA" id="ARBA00059904"/>
    </source>
</evidence>
<gene>
    <name evidence="12" type="ORF">MENT_LOCUS22942</name>
</gene>
<keyword evidence="5" id="KW-0653">Protein transport</keyword>
<keyword evidence="7" id="KW-0496">Mitochondrion</keyword>
<dbReference type="InterPro" id="IPR005341">
    <property type="entry name" value="Tim16"/>
</dbReference>
<dbReference type="Gene3D" id="1.10.287.110">
    <property type="entry name" value="DnaJ domain"/>
    <property type="match status" value="1"/>
</dbReference>
<name>A0A6V7V9G8_MELEN</name>
<dbReference type="GO" id="GO:0030150">
    <property type="term" value="P:protein import into mitochondrial matrix"/>
    <property type="evidence" value="ECO:0007669"/>
    <property type="project" value="InterPro"/>
</dbReference>
<keyword evidence="8" id="KW-0472">Membrane</keyword>
<protein>
    <recommendedName>
        <fullName evidence="10">Mitochondrial import inner membrane translocase subunit tim-16</fullName>
    </recommendedName>
</protein>
<dbReference type="FunFam" id="1.10.287.110:FF:000006">
    <property type="entry name" value="Import inner membrane translocase subunit TIM16"/>
    <property type="match status" value="1"/>
</dbReference>
<feature type="compositionally biased region" description="Polar residues" evidence="11">
    <location>
        <begin position="41"/>
        <end position="50"/>
    </location>
</feature>
<evidence type="ECO:0000256" key="3">
    <source>
        <dbReference type="ARBA" id="ARBA00022448"/>
    </source>
</evidence>
<dbReference type="PANTHER" id="PTHR12388:SF0">
    <property type="entry name" value="MITOCHONDRIAL IMPORT INNER MEMBRANE TRANSLOCASE SUBUNIT TIM16"/>
    <property type="match status" value="1"/>
</dbReference>
<dbReference type="EMBL" id="CAJEWN010000184">
    <property type="protein sequence ID" value="CAD2171452.1"/>
    <property type="molecule type" value="Genomic_DNA"/>
</dbReference>
<comment type="subcellular location">
    <subcellularLocation>
        <location evidence="1">Mitochondrion inner membrane</location>
        <topology evidence="1">Peripheral membrane protein</topology>
        <orientation evidence="1">Matrix side</orientation>
    </subcellularLocation>
</comment>
<reference evidence="12 13" key="1">
    <citation type="submission" date="2020-08" db="EMBL/GenBank/DDBJ databases">
        <authorList>
            <person name="Koutsovoulos G."/>
            <person name="Danchin GJ E."/>
        </authorList>
    </citation>
    <scope>NUCLEOTIDE SEQUENCE [LARGE SCALE GENOMIC DNA]</scope>
</reference>
<keyword evidence="4" id="KW-0999">Mitochondrion inner membrane</keyword>
<comment type="caution">
    <text evidence="12">The sequence shown here is derived from an EMBL/GenBank/DDBJ whole genome shotgun (WGS) entry which is preliminary data.</text>
</comment>
<keyword evidence="6" id="KW-0811">Translocation</keyword>
<dbReference type="GO" id="GO:0005744">
    <property type="term" value="C:TIM23 mitochondrial import inner membrane translocase complex"/>
    <property type="evidence" value="ECO:0007669"/>
    <property type="project" value="InterPro"/>
</dbReference>
<evidence type="ECO:0000313" key="12">
    <source>
        <dbReference type="EMBL" id="CAD2171452.1"/>
    </source>
</evidence>
<comment type="similarity">
    <text evidence="2">Belongs to the TIM16/PAM16 family.</text>
</comment>
<keyword evidence="3" id="KW-0813">Transport</keyword>
<evidence type="ECO:0000256" key="10">
    <source>
        <dbReference type="ARBA" id="ARBA00071356"/>
    </source>
</evidence>
<organism evidence="12 13">
    <name type="scientific">Meloidogyne enterolobii</name>
    <name type="common">Root-knot nematode worm</name>
    <name type="synonym">Meloidogyne mayaguensis</name>
    <dbReference type="NCBI Taxonomy" id="390850"/>
    <lineage>
        <taxon>Eukaryota</taxon>
        <taxon>Metazoa</taxon>
        <taxon>Ecdysozoa</taxon>
        <taxon>Nematoda</taxon>
        <taxon>Chromadorea</taxon>
        <taxon>Rhabditida</taxon>
        <taxon>Tylenchina</taxon>
        <taxon>Tylenchomorpha</taxon>
        <taxon>Tylenchoidea</taxon>
        <taxon>Meloidogynidae</taxon>
        <taxon>Meloidogyninae</taxon>
        <taxon>Meloidogyne</taxon>
    </lineage>
</organism>
<comment type="function">
    <text evidence="9">Regulates ATP-dependent protein translocation into the mitochondrial matrix.</text>
</comment>
<dbReference type="OrthoDB" id="10262892at2759"/>
<dbReference type="AlphaFoldDB" id="A0A6V7V9G8"/>
<dbReference type="Proteomes" id="UP000580250">
    <property type="component" value="Unassembled WGS sequence"/>
</dbReference>
<dbReference type="PANTHER" id="PTHR12388">
    <property type="entry name" value="MITOCHONDRIA ASSOCIATED GRANULOCYTE MACROPHAGE CSF SIGNALING MOLECULE"/>
    <property type="match status" value="1"/>
</dbReference>
<evidence type="ECO:0000256" key="6">
    <source>
        <dbReference type="ARBA" id="ARBA00023010"/>
    </source>
</evidence>
<evidence type="ECO:0000256" key="7">
    <source>
        <dbReference type="ARBA" id="ARBA00023128"/>
    </source>
</evidence>